<reference evidence="1" key="1">
    <citation type="submission" date="2014-09" db="EMBL/GenBank/DDBJ databases">
        <authorList>
            <person name="Magalhaes I.L.F."/>
            <person name="Oliveira U."/>
            <person name="Santos F.R."/>
            <person name="Vidigal T.H.D.A."/>
            <person name="Brescovit A.D."/>
            <person name="Santos A.J."/>
        </authorList>
    </citation>
    <scope>NUCLEOTIDE SEQUENCE</scope>
    <source>
        <tissue evidence="1">Shoot tissue taken approximately 20 cm above the soil surface</tissue>
    </source>
</reference>
<sequence>MNGLFCQQAIGTWEE</sequence>
<protein>
    <submittedName>
        <fullName evidence="1">Uncharacterized protein</fullName>
    </submittedName>
</protein>
<organism evidence="1">
    <name type="scientific">Arundo donax</name>
    <name type="common">Giant reed</name>
    <name type="synonym">Donax arundinaceus</name>
    <dbReference type="NCBI Taxonomy" id="35708"/>
    <lineage>
        <taxon>Eukaryota</taxon>
        <taxon>Viridiplantae</taxon>
        <taxon>Streptophyta</taxon>
        <taxon>Embryophyta</taxon>
        <taxon>Tracheophyta</taxon>
        <taxon>Spermatophyta</taxon>
        <taxon>Magnoliopsida</taxon>
        <taxon>Liliopsida</taxon>
        <taxon>Poales</taxon>
        <taxon>Poaceae</taxon>
        <taxon>PACMAD clade</taxon>
        <taxon>Arundinoideae</taxon>
        <taxon>Arundineae</taxon>
        <taxon>Arundo</taxon>
    </lineage>
</organism>
<name>A0A0A8ZJD7_ARUDO</name>
<dbReference type="EMBL" id="GBRH01261040">
    <property type="protein sequence ID" value="JAD36855.1"/>
    <property type="molecule type" value="Transcribed_RNA"/>
</dbReference>
<reference evidence="1" key="2">
    <citation type="journal article" date="2015" name="Data Brief">
        <title>Shoot transcriptome of the giant reed, Arundo donax.</title>
        <authorList>
            <person name="Barrero R.A."/>
            <person name="Guerrero F.D."/>
            <person name="Moolhuijzen P."/>
            <person name="Goolsby J.A."/>
            <person name="Tidwell J."/>
            <person name="Bellgard S.E."/>
            <person name="Bellgard M.I."/>
        </authorList>
    </citation>
    <scope>NUCLEOTIDE SEQUENCE</scope>
    <source>
        <tissue evidence="1">Shoot tissue taken approximately 20 cm above the soil surface</tissue>
    </source>
</reference>
<evidence type="ECO:0000313" key="1">
    <source>
        <dbReference type="EMBL" id="JAD36855.1"/>
    </source>
</evidence>
<proteinExistence type="predicted"/>
<accession>A0A0A8ZJD7</accession>